<dbReference type="PANTHER" id="PTHR30313:SF2">
    <property type="entry name" value="DNA PRIMASE"/>
    <property type="match status" value="1"/>
</dbReference>
<dbReference type="CDD" id="cd01029">
    <property type="entry name" value="TOPRIM_primases"/>
    <property type="match status" value="1"/>
</dbReference>
<keyword evidence="8" id="KW-0862">Zinc</keyword>
<keyword evidence="9" id="KW-0804">Transcription</keyword>
<dbReference type="GO" id="GO:0003677">
    <property type="term" value="F:DNA binding"/>
    <property type="evidence" value="ECO:0007669"/>
    <property type="project" value="InterPro"/>
</dbReference>
<evidence type="ECO:0000256" key="9">
    <source>
        <dbReference type="ARBA" id="ARBA00023163"/>
    </source>
</evidence>
<feature type="domain" description="Toprim" evidence="11">
    <location>
        <begin position="224"/>
        <end position="303"/>
    </location>
</feature>
<dbReference type="InterPro" id="IPR006171">
    <property type="entry name" value="TOPRIM_dom"/>
</dbReference>
<evidence type="ECO:0000256" key="7">
    <source>
        <dbReference type="ARBA" id="ARBA00022771"/>
    </source>
</evidence>
<evidence type="ECO:0000256" key="8">
    <source>
        <dbReference type="ARBA" id="ARBA00022833"/>
    </source>
</evidence>
<evidence type="ECO:0000256" key="3">
    <source>
        <dbReference type="ARBA" id="ARBA00022679"/>
    </source>
</evidence>
<evidence type="ECO:0000256" key="10">
    <source>
        <dbReference type="SAM" id="MobiDB-lite"/>
    </source>
</evidence>
<keyword evidence="1" id="KW-0240">DNA-directed RNA polymerase</keyword>
<protein>
    <submittedName>
        <fullName evidence="12">Putative primase</fullName>
    </submittedName>
</protein>
<dbReference type="PANTHER" id="PTHR30313">
    <property type="entry name" value="DNA PRIMASE"/>
    <property type="match status" value="1"/>
</dbReference>
<evidence type="ECO:0000256" key="1">
    <source>
        <dbReference type="ARBA" id="ARBA00022478"/>
    </source>
</evidence>
<dbReference type="SUPFAM" id="SSF56731">
    <property type="entry name" value="DNA primase core"/>
    <property type="match status" value="1"/>
</dbReference>
<evidence type="ECO:0000313" key="12">
    <source>
        <dbReference type="EMBL" id="QJI02004.1"/>
    </source>
</evidence>
<evidence type="ECO:0000256" key="2">
    <source>
        <dbReference type="ARBA" id="ARBA00022515"/>
    </source>
</evidence>
<dbReference type="Gene3D" id="3.40.1360.10">
    <property type="match status" value="1"/>
</dbReference>
<dbReference type="GO" id="GO:0008270">
    <property type="term" value="F:zinc ion binding"/>
    <property type="evidence" value="ECO:0007669"/>
    <property type="project" value="UniProtKB-KW"/>
</dbReference>
<dbReference type="GO" id="GO:0006269">
    <property type="term" value="P:DNA replication, synthesis of primer"/>
    <property type="evidence" value="ECO:0007669"/>
    <property type="project" value="UniProtKB-KW"/>
</dbReference>
<dbReference type="InterPro" id="IPR036977">
    <property type="entry name" value="DNA_primase_Znf_CHC2"/>
</dbReference>
<dbReference type="InterPro" id="IPR055570">
    <property type="entry name" value="DUF7146"/>
</dbReference>
<keyword evidence="3" id="KW-0808">Transferase</keyword>
<organism evidence="12">
    <name type="scientific">viral metagenome</name>
    <dbReference type="NCBI Taxonomy" id="1070528"/>
    <lineage>
        <taxon>unclassified sequences</taxon>
        <taxon>metagenomes</taxon>
        <taxon>organismal metagenomes</taxon>
    </lineage>
</organism>
<evidence type="ECO:0000256" key="6">
    <source>
        <dbReference type="ARBA" id="ARBA00022723"/>
    </source>
</evidence>
<dbReference type="SUPFAM" id="SSF57783">
    <property type="entry name" value="Zinc beta-ribbon"/>
    <property type="match status" value="1"/>
</dbReference>
<name>A0A6M3XYW7_9ZZZZ</name>
<dbReference type="InterPro" id="IPR034154">
    <property type="entry name" value="TOPRIM_DnaG/twinkle"/>
</dbReference>
<dbReference type="PROSITE" id="PS50880">
    <property type="entry name" value="TOPRIM"/>
    <property type="match status" value="1"/>
</dbReference>
<dbReference type="Pfam" id="PF13362">
    <property type="entry name" value="Toprim_3"/>
    <property type="match status" value="1"/>
</dbReference>
<feature type="region of interest" description="Disordered" evidence="10">
    <location>
        <begin position="295"/>
        <end position="316"/>
    </location>
</feature>
<dbReference type="SMART" id="SM00400">
    <property type="entry name" value="ZnF_CHCC"/>
    <property type="match status" value="1"/>
</dbReference>
<dbReference type="Pfam" id="PF23639">
    <property type="entry name" value="DUF7146"/>
    <property type="match status" value="1"/>
</dbReference>
<keyword evidence="4" id="KW-0548">Nucleotidyltransferase</keyword>
<dbReference type="Gene3D" id="3.90.580.10">
    <property type="entry name" value="Zinc finger, CHC2-type domain"/>
    <property type="match status" value="1"/>
</dbReference>
<dbReference type="GO" id="GO:0000428">
    <property type="term" value="C:DNA-directed RNA polymerase complex"/>
    <property type="evidence" value="ECO:0007669"/>
    <property type="project" value="UniProtKB-KW"/>
</dbReference>
<keyword evidence="6" id="KW-0479">Metal-binding</keyword>
<dbReference type="AlphaFoldDB" id="A0A6M3XYW7"/>
<keyword evidence="2" id="KW-0639">Primosome</keyword>
<dbReference type="GO" id="GO:0005737">
    <property type="term" value="C:cytoplasm"/>
    <property type="evidence" value="ECO:0007669"/>
    <property type="project" value="TreeGrafter"/>
</dbReference>
<dbReference type="Pfam" id="PF01807">
    <property type="entry name" value="Zn_ribbon_DnaG"/>
    <property type="match status" value="1"/>
</dbReference>
<evidence type="ECO:0000259" key="11">
    <source>
        <dbReference type="PROSITE" id="PS50880"/>
    </source>
</evidence>
<dbReference type="EMBL" id="MT144968">
    <property type="protein sequence ID" value="QJI02004.1"/>
    <property type="molecule type" value="Genomic_DNA"/>
</dbReference>
<evidence type="ECO:0000256" key="5">
    <source>
        <dbReference type="ARBA" id="ARBA00022705"/>
    </source>
</evidence>
<proteinExistence type="predicted"/>
<keyword evidence="7" id="KW-0863">Zinc-finger</keyword>
<sequence>MNLSQQVYRGERFQPLDLEAIRSANPLPSVVGGAIKLHRAGNEFKGLCPFHAEKTPSFTVFRGGTRWHCFGCGAGGDVFDFVAKMHGVGLRDAAEMLGHGEVVTVAVAPLPPVDDDESDRTEEARAIWRAAAPAPGTLAETYLRSRGLSVSIPETIRFARLRYGSRGKEHPCLVAAVSDPDGNLCGIQRTYLRADGRGKADVPKAKLSLGKVRCGAIRLAPVARSLIVCEGLEDGLSLAQVCGQAVWVACGSSMLPSMRLPDFVRDVTVGGDNDNAGREAAARAATAFSERGHSVRTFFPTEPHKDFNEELQGTAE</sequence>
<dbReference type="InterPro" id="IPR050219">
    <property type="entry name" value="DnaG_primase"/>
</dbReference>
<dbReference type="GO" id="GO:0003899">
    <property type="term" value="F:DNA-directed RNA polymerase activity"/>
    <property type="evidence" value="ECO:0007669"/>
    <property type="project" value="InterPro"/>
</dbReference>
<evidence type="ECO:0000256" key="4">
    <source>
        <dbReference type="ARBA" id="ARBA00022695"/>
    </source>
</evidence>
<keyword evidence="5" id="KW-0235">DNA replication</keyword>
<accession>A0A6M3XYW7</accession>
<dbReference type="GO" id="GO:1990077">
    <property type="term" value="C:primosome complex"/>
    <property type="evidence" value="ECO:0007669"/>
    <property type="project" value="UniProtKB-KW"/>
</dbReference>
<gene>
    <name evidence="12" type="ORF">TM448B02870_0006</name>
</gene>
<reference evidence="12" key="1">
    <citation type="submission" date="2020-03" db="EMBL/GenBank/DDBJ databases">
        <title>The deep terrestrial virosphere.</title>
        <authorList>
            <person name="Holmfeldt K."/>
            <person name="Nilsson E."/>
            <person name="Simone D."/>
            <person name="Lopez-Fernandez M."/>
            <person name="Wu X."/>
            <person name="de Brujin I."/>
            <person name="Lundin D."/>
            <person name="Andersson A."/>
            <person name="Bertilsson S."/>
            <person name="Dopson M."/>
        </authorList>
    </citation>
    <scope>NUCLEOTIDE SEQUENCE</scope>
    <source>
        <strain evidence="12">TM448B02870</strain>
    </source>
</reference>
<dbReference type="InterPro" id="IPR002694">
    <property type="entry name" value="Znf_CHC2"/>
</dbReference>